<reference evidence="3 4" key="1">
    <citation type="journal article" date="2019" name="Int. J. Syst. Evol. Microbiol.">
        <title>The Global Catalogue of Microorganisms (GCM) 10K type strain sequencing project: providing services to taxonomists for standard genome sequencing and annotation.</title>
        <authorList>
            <consortium name="The Broad Institute Genomics Platform"/>
            <consortium name="The Broad Institute Genome Sequencing Center for Infectious Disease"/>
            <person name="Wu L."/>
            <person name="Ma J."/>
        </authorList>
    </citation>
    <scope>NUCLEOTIDE SEQUENCE [LARGE SCALE GENOMIC DNA]</scope>
    <source>
        <strain evidence="3 4">JCM 14560</strain>
    </source>
</reference>
<organism evidence="3 4">
    <name type="scientific">Kitasatospora kazusensis</name>
    <dbReference type="NCBI Taxonomy" id="407974"/>
    <lineage>
        <taxon>Bacteria</taxon>
        <taxon>Bacillati</taxon>
        <taxon>Actinomycetota</taxon>
        <taxon>Actinomycetes</taxon>
        <taxon>Kitasatosporales</taxon>
        <taxon>Streptomycetaceae</taxon>
        <taxon>Kitasatospora</taxon>
    </lineage>
</organism>
<evidence type="ECO:0008006" key="5">
    <source>
        <dbReference type="Google" id="ProtNLM"/>
    </source>
</evidence>
<dbReference type="EMBL" id="BAAANT010000019">
    <property type="protein sequence ID" value="GAA2146319.1"/>
    <property type="molecule type" value="Genomic_DNA"/>
</dbReference>
<keyword evidence="2" id="KW-1133">Transmembrane helix</keyword>
<sequence>MLSGWPILAALAVCGVVAVVVLGVRRQAAGRVRADRLARLRLTPAEIGSLSDREFEFTLRDLLIRDGWSARQVGRQGILRAEHPCEQGSGGASAAIRYRAVARSGTMLGWTRTARTRRSPSVTASPPTAPKPGRSPRRCTAPTSP</sequence>
<protein>
    <recommendedName>
        <fullName evidence="5">Restriction endonuclease</fullName>
    </recommendedName>
</protein>
<proteinExistence type="predicted"/>
<dbReference type="Proteomes" id="UP001422759">
    <property type="component" value="Unassembled WGS sequence"/>
</dbReference>
<feature type="region of interest" description="Disordered" evidence="1">
    <location>
        <begin position="109"/>
        <end position="145"/>
    </location>
</feature>
<evidence type="ECO:0000313" key="4">
    <source>
        <dbReference type="Proteomes" id="UP001422759"/>
    </source>
</evidence>
<keyword evidence="2" id="KW-0812">Transmembrane</keyword>
<comment type="caution">
    <text evidence="3">The sequence shown here is derived from an EMBL/GenBank/DDBJ whole genome shotgun (WGS) entry which is preliminary data.</text>
</comment>
<keyword evidence="2" id="KW-0472">Membrane</keyword>
<accession>A0ABN2ZRF8</accession>
<feature type="transmembrane region" description="Helical" evidence="2">
    <location>
        <begin position="6"/>
        <end position="24"/>
    </location>
</feature>
<name>A0ABN2ZRF8_9ACTN</name>
<evidence type="ECO:0000313" key="3">
    <source>
        <dbReference type="EMBL" id="GAA2146319.1"/>
    </source>
</evidence>
<evidence type="ECO:0000256" key="2">
    <source>
        <dbReference type="SAM" id="Phobius"/>
    </source>
</evidence>
<evidence type="ECO:0000256" key="1">
    <source>
        <dbReference type="SAM" id="MobiDB-lite"/>
    </source>
</evidence>
<gene>
    <name evidence="3" type="ORF">GCM10009760_36010</name>
</gene>
<keyword evidence="4" id="KW-1185">Reference proteome</keyword>